<dbReference type="Proteomes" id="UP000247612">
    <property type="component" value="Unassembled WGS sequence"/>
</dbReference>
<proteinExistence type="predicted"/>
<evidence type="ECO:0000313" key="1">
    <source>
        <dbReference type="EMBL" id="PXX79086.1"/>
    </source>
</evidence>
<protein>
    <submittedName>
        <fullName evidence="1">YjzC-like protein</fullName>
    </submittedName>
</protein>
<sequence length="55" mass="6327">MAQTKKYKPGENCEKTAKYAEYTESGKLVNEDIDVDEGHRFPPAQQKGSYFIEQK</sequence>
<reference evidence="1 2" key="1">
    <citation type="submission" date="2018-05" db="EMBL/GenBank/DDBJ databases">
        <title>Genomic Encyclopedia of Type Strains, Phase IV (KMG-IV): sequencing the most valuable type-strain genomes for metagenomic binning, comparative biology and taxonomic classification.</title>
        <authorList>
            <person name="Goeker M."/>
        </authorList>
    </citation>
    <scope>NUCLEOTIDE SEQUENCE [LARGE SCALE GENOMIC DNA]</scope>
    <source>
        <strain evidence="1 2">JC118</strain>
    </source>
</reference>
<dbReference type="RefSeq" id="WP_022937574.1">
    <property type="nucleotide sequence ID" value="NZ_CABKRQ010000003.1"/>
</dbReference>
<organism evidence="1 2">
    <name type="scientific">Dielma fastidiosa</name>
    <dbReference type="NCBI Taxonomy" id="1034346"/>
    <lineage>
        <taxon>Bacteria</taxon>
        <taxon>Bacillati</taxon>
        <taxon>Bacillota</taxon>
        <taxon>Erysipelotrichia</taxon>
        <taxon>Erysipelotrichales</taxon>
        <taxon>Erysipelotrichaceae</taxon>
        <taxon>Dielma</taxon>
    </lineage>
</organism>
<dbReference type="EMBL" id="QJKH01000006">
    <property type="protein sequence ID" value="PXX79086.1"/>
    <property type="molecule type" value="Genomic_DNA"/>
</dbReference>
<evidence type="ECO:0000313" key="2">
    <source>
        <dbReference type="Proteomes" id="UP000247612"/>
    </source>
</evidence>
<comment type="caution">
    <text evidence="1">The sequence shown here is derived from an EMBL/GenBank/DDBJ whole genome shotgun (WGS) entry which is preliminary data.</text>
</comment>
<accession>A0A318KTR8</accession>
<dbReference type="AlphaFoldDB" id="A0A318KTR8"/>
<dbReference type="Pfam" id="PF14168">
    <property type="entry name" value="YjzC"/>
    <property type="match status" value="1"/>
</dbReference>
<name>A0A318KTR8_9FIRM</name>
<dbReference type="OrthoDB" id="1653340at2"/>
<gene>
    <name evidence="1" type="ORF">DES51_106205</name>
</gene>
<keyword evidence="2" id="KW-1185">Reference proteome</keyword>
<dbReference type="InterPro" id="IPR025549">
    <property type="entry name" value="YjzC"/>
</dbReference>